<dbReference type="EMBL" id="JABEVX010000010">
    <property type="protein sequence ID" value="NNT73068.1"/>
    <property type="molecule type" value="Genomic_DNA"/>
</dbReference>
<feature type="domain" description="CusB-like beta-barrel" evidence="4">
    <location>
        <begin position="234"/>
        <end position="305"/>
    </location>
</feature>
<feature type="chain" id="PRO_5030695792" evidence="3">
    <location>
        <begin position="22"/>
        <end position="363"/>
    </location>
</feature>
<sequence length="363" mass="40891">MKLLKVLCLSYIFLIVSCSQKDNGEIQPTKGSITESVYASGVVKSENQYTVYASVSGVLQKINVSAGQTIVQGQSLFQIESDKAALNTENARLAYQLSNENNRYIQDKIAEMETKVQAAKDKLALDQSVYNRNKNIKQYNVISEVEYERVELAYKNSKSNYEAAVKQLSQLKSQLKNEQSRSNINLKLNEKSQSDFTVKSAISGELFDVLVKEGTLINPQTPLAIIGEKNTYVLELDVDENDMVRVKLGQKLAVTMDSYKGQVFEATVDKIYPIMDVRSRTFKIEAHFTNPPTKLYPNLTAEANIIIQTKKEALTIPKSYLIDNKYVLVNKDEKRQVKVGLSDYRHVEILDGLTAGETIYKPK</sequence>
<dbReference type="Gene3D" id="2.40.30.170">
    <property type="match status" value="1"/>
</dbReference>
<accession>A0A7Y3VZV2</accession>
<dbReference type="RefSeq" id="WP_171223230.1">
    <property type="nucleotide sequence ID" value="NZ_CP121446.1"/>
</dbReference>
<dbReference type="GO" id="GO:0015562">
    <property type="term" value="F:efflux transmembrane transporter activity"/>
    <property type="evidence" value="ECO:0007669"/>
    <property type="project" value="TreeGrafter"/>
</dbReference>
<dbReference type="Pfam" id="PF25954">
    <property type="entry name" value="Beta-barrel_RND_2"/>
    <property type="match status" value="1"/>
</dbReference>
<evidence type="ECO:0000256" key="2">
    <source>
        <dbReference type="SAM" id="Coils"/>
    </source>
</evidence>
<evidence type="ECO:0000313" key="6">
    <source>
        <dbReference type="Proteomes" id="UP000536509"/>
    </source>
</evidence>
<dbReference type="InterPro" id="IPR058792">
    <property type="entry name" value="Beta-barrel_RND_2"/>
</dbReference>
<protein>
    <submittedName>
        <fullName evidence="5">HlyD family efflux transporter periplasmic adaptor subunit</fullName>
    </submittedName>
</protein>
<keyword evidence="3" id="KW-0732">Signal</keyword>
<proteinExistence type="inferred from homology"/>
<name>A0A7Y3VZV2_9FLAO</name>
<dbReference type="PANTHER" id="PTHR30469">
    <property type="entry name" value="MULTIDRUG RESISTANCE PROTEIN MDTA"/>
    <property type="match status" value="1"/>
</dbReference>
<evidence type="ECO:0000256" key="3">
    <source>
        <dbReference type="SAM" id="SignalP"/>
    </source>
</evidence>
<dbReference type="FunFam" id="2.40.30.170:FF:000010">
    <property type="entry name" value="Efflux RND transporter periplasmic adaptor subunit"/>
    <property type="match status" value="1"/>
</dbReference>
<reference evidence="5 6" key="1">
    <citation type="submission" date="2020-05" db="EMBL/GenBank/DDBJ databases">
        <title>Draft genome of Flavobacterium sp. IMCC34852.</title>
        <authorList>
            <person name="Song J."/>
            <person name="Cho J.-C."/>
        </authorList>
    </citation>
    <scope>NUCLEOTIDE SEQUENCE [LARGE SCALE GENOMIC DNA]</scope>
    <source>
        <strain evidence="5 6">IMCC34852</strain>
    </source>
</reference>
<keyword evidence="6" id="KW-1185">Reference proteome</keyword>
<comment type="caution">
    <text evidence="5">The sequence shown here is derived from an EMBL/GenBank/DDBJ whole genome shotgun (WGS) entry which is preliminary data.</text>
</comment>
<evidence type="ECO:0000313" key="5">
    <source>
        <dbReference type="EMBL" id="NNT73068.1"/>
    </source>
</evidence>
<dbReference type="Gene3D" id="2.40.50.100">
    <property type="match status" value="1"/>
</dbReference>
<evidence type="ECO:0000259" key="4">
    <source>
        <dbReference type="Pfam" id="PF25954"/>
    </source>
</evidence>
<feature type="coiled-coil region" evidence="2">
    <location>
        <begin position="154"/>
        <end position="181"/>
    </location>
</feature>
<dbReference type="SUPFAM" id="SSF111369">
    <property type="entry name" value="HlyD-like secretion proteins"/>
    <property type="match status" value="2"/>
</dbReference>
<dbReference type="Proteomes" id="UP000536509">
    <property type="component" value="Unassembled WGS sequence"/>
</dbReference>
<feature type="signal peptide" evidence="3">
    <location>
        <begin position="1"/>
        <end position="21"/>
    </location>
</feature>
<gene>
    <name evidence="5" type="ORF">HKT18_12655</name>
</gene>
<dbReference type="AlphaFoldDB" id="A0A7Y3VZV2"/>
<dbReference type="PANTHER" id="PTHR30469:SF15">
    <property type="entry name" value="HLYD FAMILY OF SECRETION PROTEINS"/>
    <property type="match status" value="1"/>
</dbReference>
<keyword evidence="2" id="KW-0175">Coiled coil</keyword>
<organism evidence="5 6">
    <name type="scientific">Flavobacterium rivulicola</name>
    <dbReference type="NCBI Taxonomy" id="2732161"/>
    <lineage>
        <taxon>Bacteria</taxon>
        <taxon>Pseudomonadati</taxon>
        <taxon>Bacteroidota</taxon>
        <taxon>Flavobacteriia</taxon>
        <taxon>Flavobacteriales</taxon>
        <taxon>Flavobacteriaceae</taxon>
        <taxon>Flavobacterium</taxon>
    </lineage>
</organism>
<dbReference type="GO" id="GO:1990281">
    <property type="term" value="C:efflux pump complex"/>
    <property type="evidence" value="ECO:0007669"/>
    <property type="project" value="TreeGrafter"/>
</dbReference>
<dbReference type="Gene3D" id="2.40.420.20">
    <property type="match status" value="1"/>
</dbReference>
<dbReference type="PROSITE" id="PS51257">
    <property type="entry name" value="PROKAR_LIPOPROTEIN"/>
    <property type="match status" value="1"/>
</dbReference>
<evidence type="ECO:0000256" key="1">
    <source>
        <dbReference type="ARBA" id="ARBA00009477"/>
    </source>
</evidence>
<comment type="similarity">
    <text evidence="1">Belongs to the membrane fusion protein (MFP) (TC 8.A.1) family.</text>
</comment>